<evidence type="ECO:0000313" key="1">
    <source>
        <dbReference type="EMBL" id="TNN75978.1"/>
    </source>
</evidence>
<dbReference type="Proteomes" id="UP000314294">
    <property type="component" value="Unassembled WGS sequence"/>
</dbReference>
<proteinExistence type="predicted"/>
<name>A0A4Z2IDB3_9TELE</name>
<organism evidence="1 2">
    <name type="scientific">Liparis tanakae</name>
    <name type="common">Tanaka's snailfish</name>
    <dbReference type="NCBI Taxonomy" id="230148"/>
    <lineage>
        <taxon>Eukaryota</taxon>
        <taxon>Metazoa</taxon>
        <taxon>Chordata</taxon>
        <taxon>Craniata</taxon>
        <taxon>Vertebrata</taxon>
        <taxon>Euteleostomi</taxon>
        <taxon>Actinopterygii</taxon>
        <taxon>Neopterygii</taxon>
        <taxon>Teleostei</taxon>
        <taxon>Neoteleostei</taxon>
        <taxon>Acanthomorphata</taxon>
        <taxon>Eupercaria</taxon>
        <taxon>Perciformes</taxon>
        <taxon>Cottioidei</taxon>
        <taxon>Cottales</taxon>
        <taxon>Liparidae</taxon>
        <taxon>Liparis</taxon>
    </lineage>
</organism>
<keyword evidence="2" id="KW-1185">Reference proteome</keyword>
<dbReference type="AlphaFoldDB" id="A0A4Z2IDB3"/>
<protein>
    <submittedName>
        <fullName evidence="1">Uncharacterized protein</fullName>
    </submittedName>
</protein>
<comment type="caution">
    <text evidence="1">The sequence shown here is derived from an EMBL/GenBank/DDBJ whole genome shotgun (WGS) entry which is preliminary data.</text>
</comment>
<gene>
    <name evidence="1" type="ORF">EYF80_013741</name>
</gene>
<reference evidence="1 2" key="1">
    <citation type="submission" date="2019-03" db="EMBL/GenBank/DDBJ databases">
        <title>First draft genome of Liparis tanakae, snailfish: a comprehensive survey of snailfish specific genes.</title>
        <authorList>
            <person name="Kim W."/>
            <person name="Song I."/>
            <person name="Jeong J.-H."/>
            <person name="Kim D."/>
            <person name="Kim S."/>
            <person name="Ryu S."/>
            <person name="Song J.Y."/>
            <person name="Lee S.K."/>
        </authorList>
    </citation>
    <scope>NUCLEOTIDE SEQUENCE [LARGE SCALE GENOMIC DNA]</scope>
    <source>
        <tissue evidence="1">Muscle</tissue>
    </source>
</reference>
<evidence type="ECO:0000313" key="2">
    <source>
        <dbReference type="Proteomes" id="UP000314294"/>
    </source>
</evidence>
<sequence length="75" mass="8521">MELSSGLTTKKKWGLALCVLRLRHRAFRNRILLSREVQIRGYVGAEHLETAGCVLKIEVRSQSSSQTHTLEDGRE</sequence>
<dbReference type="EMBL" id="SRLO01000097">
    <property type="protein sequence ID" value="TNN75978.1"/>
    <property type="molecule type" value="Genomic_DNA"/>
</dbReference>
<accession>A0A4Z2IDB3</accession>